<gene>
    <name evidence="1" type="ORF">BpHYR1_049223</name>
</gene>
<evidence type="ECO:0000313" key="1">
    <source>
        <dbReference type="EMBL" id="RNA28067.1"/>
    </source>
</evidence>
<dbReference type="Proteomes" id="UP000276133">
    <property type="component" value="Unassembled WGS sequence"/>
</dbReference>
<dbReference type="EMBL" id="REGN01002441">
    <property type="protein sequence ID" value="RNA28067.1"/>
    <property type="molecule type" value="Genomic_DNA"/>
</dbReference>
<name>A0A3M7RXM1_BRAPC</name>
<dbReference type="AlphaFoldDB" id="A0A3M7RXM1"/>
<organism evidence="1 2">
    <name type="scientific">Brachionus plicatilis</name>
    <name type="common">Marine rotifer</name>
    <name type="synonym">Brachionus muelleri</name>
    <dbReference type="NCBI Taxonomy" id="10195"/>
    <lineage>
        <taxon>Eukaryota</taxon>
        <taxon>Metazoa</taxon>
        <taxon>Spiralia</taxon>
        <taxon>Gnathifera</taxon>
        <taxon>Rotifera</taxon>
        <taxon>Eurotatoria</taxon>
        <taxon>Monogononta</taxon>
        <taxon>Pseudotrocha</taxon>
        <taxon>Ploima</taxon>
        <taxon>Brachionidae</taxon>
        <taxon>Brachionus</taxon>
    </lineage>
</organism>
<protein>
    <submittedName>
        <fullName evidence="1">Uncharacterized protein</fullName>
    </submittedName>
</protein>
<proteinExistence type="predicted"/>
<accession>A0A3M7RXM1</accession>
<sequence>MDIKSQRRIRNFRKRVDGIDINMIVVELASIQSDSKKTRTHLTRKIRVYTRTRARQTRFLNHKVSLFTRNNVTDVPVAFLLLNRDR</sequence>
<reference evidence="1 2" key="1">
    <citation type="journal article" date="2018" name="Sci. Rep.">
        <title>Genomic signatures of local adaptation to the degree of environmental predictability in rotifers.</title>
        <authorList>
            <person name="Franch-Gras L."/>
            <person name="Hahn C."/>
            <person name="Garcia-Roger E.M."/>
            <person name="Carmona M.J."/>
            <person name="Serra M."/>
            <person name="Gomez A."/>
        </authorList>
    </citation>
    <scope>NUCLEOTIDE SEQUENCE [LARGE SCALE GENOMIC DNA]</scope>
    <source>
        <strain evidence="1">HYR1</strain>
    </source>
</reference>
<comment type="caution">
    <text evidence="1">The sequence shown here is derived from an EMBL/GenBank/DDBJ whole genome shotgun (WGS) entry which is preliminary data.</text>
</comment>
<evidence type="ECO:0000313" key="2">
    <source>
        <dbReference type="Proteomes" id="UP000276133"/>
    </source>
</evidence>
<keyword evidence="2" id="KW-1185">Reference proteome</keyword>